<dbReference type="Pfam" id="PF00106">
    <property type="entry name" value="adh_short"/>
    <property type="match status" value="1"/>
</dbReference>
<dbReference type="AlphaFoldDB" id="A0A6M4AR30"/>
<evidence type="ECO:0000256" key="2">
    <source>
        <dbReference type="ARBA" id="ARBA00023002"/>
    </source>
</evidence>
<keyword evidence="2" id="KW-0560">Oxidoreductase</keyword>
<protein>
    <submittedName>
        <fullName evidence="4">SDR family oxidoreductase</fullName>
    </submittedName>
</protein>
<dbReference type="RefSeq" id="WP_169943774.1">
    <property type="nucleotide sequence ID" value="NZ_CP053015.1"/>
</dbReference>
<dbReference type="SUPFAM" id="SSF51735">
    <property type="entry name" value="NAD(P)-binding Rossmann-fold domains"/>
    <property type="match status" value="1"/>
</dbReference>
<dbReference type="Proteomes" id="UP000503018">
    <property type="component" value="Chromosome"/>
</dbReference>
<gene>
    <name evidence="4" type="ORF">GV829_03090</name>
</gene>
<dbReference type="PANTHER" id="PTHR43391">
    <property type="entry name" value="RETINOL DEHYDROGENASE-RELATED"/>
    <property type="match status" value="1"/>
</dbReference>
<dbReference type="PRINTS" id="PR00080">
    <property type="entry name" value="SDRFAMILY"/>
</dbReference>
<evidence type="ECO:0000256" key="1">
    <source>
        <dbReference type="ARBA" id="ARBA00006484"/>
    </source>
</evidence>
<dbReference type="GO" id="GO:0016491">
    <property type="term" value="F:oxidoreductase activity"/>
    <property type="evidence" value="ECO:0007669"/>
    <property type="project" value="UniProtKB-KW"/>
</dbReference>
<evidence type="ECO:0000256" key="3">
    <source>
        <dbReference type="RuleBase" id="RU000363"/>
    </source>
</evidence>
<dbReference type="PRINTS" id="PR00081">
    <property type="entry name" value="GDHRDH"/>
</dbReference>
<accession>A0A6M4AR30</accession>
<comment type="similarity">
    <text evidence="1 3">Belongs to the short-chain dehydrogenases/reductases (SDR) family.</text>
</comment>
<dbReference type="NCBIfam" id="NF006123">
    <property type="entry name" value="PRK08267.1"/>
    <property type="match status" value="1"/>
</dbReference>
<reference evidence="4 5" key="1">
    <citation type="submission" date="2020-01" db="EMBL/GenBank/DDBJ databases">
        <title>Sphingomonas sp. strain CSW-10.</title>
        <authorList>
            <person name="Chen W.-M."/>
        </authorList>
    </citation>
    <scope>NUCLEOTIDE SEQUENCE [LARGE SCALE GENOMIC DNA]</scope>
    <source>
        <strain evidence="4 5">CSW-10</strain>
    </source>
</reference>
<evidence type="ECO:0000313" key="5">
    <source>
        <dbReference type="Proteomes" id="UP000503018"/>
    </source>
</evidence>
<sequence length="270" mass="28839">MSESASHQRKAIFISGGGSGIGRATARLFAGRGWFVGIGDINQAGMEETAALLPAGMCSIHRLDVREREQWQRALGEFAEKSGGRIDVLFNNAGVGLGGVFDALSPEDADFVIDVNFRGVMNGIYAGLPLLRATPGSCILNTGSASGFYGTPGLSIYSATKFAVRAMTEALEVEFADEGIKVRSLMPGFIDTPLLQRAVPGSNETSRDRVVQAGLEFTPVEQVAQAAWDAVHGDTVHTPVGKTAKRLAFASRWIPGRLRKQLKSQRTLGE</sequence>
<dbReference type="EMBL" id="CP053015">
    <property type="protein sequence ID" value="QJQ31554.1"/>
    <property type="molecule type" value="Genomic_DNA"/>
</dbReference>
<dbReference type="InterPro" id="IPR036291">
    <property type="entry name" value="NAD(P)-bd_dom_sf"/>
</dbReference>
<dbReference type="Gene3D" id="3.40.50.720">
    <property type="entry name" value="NAD(P)-binding Rossmann-like Domain"/>
    <property type="match status" value="1"/>
</dbReference>
<name>A0A6M4AR30_9SPHN</name>
<evidence type="ECO:0000313" key="4">
    <source>
        <dbReference type="EMBL" id="QJQ31554.1"/>
    </source>
</evidence>
<dbReference type="InterPro" id="IPR002347">
    <property type="entry name" value="SDR_fam"/>
</dbReference>
<dbReference type="KEGG" id="slan:GV829_03090"/>
<dbReference type="PANTHER" id="PTHR43391:SF82">
    <property type="entry name" value="OXIDOREDUCTASE SADH-RELATED"/>
    <property type="match status" value="1"/>
</dbReference>
<keyword evidence="5" id="KW-1185">Reference proteome</keyword>
<organism evidence="4 5">
    <name type="scientific">Sphingomonas lacunae</name>
    <dbReference type="NCBI Taxonomy" id="2698828"/>
    <lineage>
        <taxon>Bacteria</taxon>
        <taxon>Pseudomonadati</taxon>
        <taxon>Pseudomonadota</taxon>
        <taxon>Alphaproteobacteria</taxon>
        <taxon>Sphingomonadales</taxon>
        <taxon>Sphingomonadaceae</taxon>
        <taxon>Sphingomonas</taxon>
    </lineage>
</organism>
<proteinExistence type="inferred from homology"/>